<dbReference type="SUPFAM" id="SSF46785">
    <property type="entry name" value="Winged helix' DNA-binding domain"/>
    <property type="match status" value="1"/>
</dbReference>
<organism evidence="2 3">
    <name type="scientific">Streptomyces parvus</name>
    <dbReference type="NCBI Taxonomy" id="66428"/>
    <lineage>
        <taxon>Bacteria</taxon>
        <taxon>Bacillati</taxon>
        <taxon>Actinomycetota</taxon>
        <taxon>Actinomycetes</taxon>
        <taxon>Kitasatosporales</taxon>
        <taxon>Streptomycetaceae</taxon>
        <taxon>Streptomyces</taxon>
    </lineage>
</organism>
<protein>
    <submittedName>
        <fullName evidence="2">ROK family transcriptional regulator</fullName>
    </submittedName>
</protein>
<gene>
    <name evidence="2" type="ORF">G3I50_24970</name>
</gene>
<dbReference type="AlphaFoldDB" id="A0A7K3S2F3"/>
<dbReference type="SUPFAM" id="SSF53067">
    <property type="entry name" value="Actin-like ATPase domain"/>
    <property type="match status" value="1"/>
</dbReference>
<dbReference type="InterPro" id="IPR043129">
    <property type="entry name" value="ATPase_NBD"/>
</dbReference>
<reference evidence="2 3" key="1">
    <citation type="submission" date="2020-01" db="EMBL/GenBank/DDBJ databases">
        <title>Insect and environment-associated Actinomycetes.</title>
        <authorList>
            <person name="Currrie C."/>
            <person name="Chevrette M."/>
            <person name="Carlson C."/>
            <person name="Stubbendieck R."/>
            <person name="Wendt-Pienkowski E."/>
        </authorList>
    </citation>
    <scope>NUCLEOTIDE SEQUENCE [LARGE SCALE GENOMIC DNA]</scope>
    <source>
        <strain evidence="2 3">SID7590</strain>
    </source>
</reference>
<dbReference type="EMBL" id="JAAGMP010001096">
    <property type="protein sequence ID" value="NEC21473.1"/>
    <property type="molecule type" value="Genomic_DNA"/>
</dbReference>
<dbReference type="RefSeq" id="WP_164205639.1">
    <property type="nucleotide sequence ID" value="NZ_JAAGMP010001096.1"/>
</dbReference>
<proteinExistence type="inferred from homology"/>
<name>A0A7K3S2F3_9ACTN</name>
<comment type="similarity">
    <text evidence="1">Belongs to the ROK (NagC/XylR) family.</text>
</comment>
<dbReference type="PANTHER" id="PTHR18964">
    <property type="entry name" value="ROK (REPRESSOR, ORF, KINASE) FAMILY"/>
    <property type="match status" value="1"/>
</dbReference>
<evidence type="ECO:0000313" key="2">
    <source>
        <dbReference type="EMBL" id="NEC21473.1"/>
    </source>
</evidence>
<dbReference type="PANTHER" id="PTHR18964:SF149">
    <property type="entry name" value="BIFUNCTIONAL UDP-N-ACETYLGLUCOSAMINE 2-EPIMERASE_N-ACETYLMANNOSAMINE KINASE"/>
    <property type="match status" value="1"/>
</dbReference>
<dbReference type="InterPro" id="IPR000600">
    <property type="entry name" value="ROK"/>
</dbReference>
<evidence type="ECO:0000256" key="1">
    <source>
        <dbReference type="ARBA" id="ARBA00006479"/>
    </source>
</evidence>
<dbReference type="Gene3D" id="3.30.420.40">
    <property type="match status" value="2"/>
</dbReference>
<evidence type="ECO:0000313" key="3">
    <source>
        <dbReference type="Proteomes" id="UP000469670"/>
    </source>
</evidence>
<dbReference type="Proteomes" id="UP000469670">
    <property type="component" value="Unassembled WGS sequence"/>
</dbReference>
<dbReference type="InterPro" id="IPR036390">
    <property type="entry name" value="WH_DNA-bd_sf"/>
</dbReference>
<dbReference type="Pfam" id="PF00480">
    <property type="entry name" value="ROK"/>
    <property type="match status" value="1"/>
</dbReference>
<sequence length="404" mass="41769">MGDKMTGGAATGPHVLRRMNLAAVSKALREHTSHSARITDLVSATGLSRPAVGRALDDLRRAGLVEFTADAPSPRMGRPAQQVRFRAEAGHVAGVDIGPHKALVMVADLAGNVLASHRATMPDLPHGRRVFEAVRSALVAASAEAAVPVESLWAVTVGTPGVIDRGEILLAPSIPGWAGLPVRRMLSRWLGCPVHLDNDVNLAVLGERWRGAAPDADDLVFVQWGERIGTGILIGGRPYRGASSAAGELGFIDVVSGADRGAGHGPGEAMGSFESLVGAEAIRELAQDLGAVGEADRDIAALFAAASDGSPAALAVLDRVAARFARGLATLLLLLDPGLVVIGGGVSRGGDILLQPILRHLERQTLVPTEVRLSLLGETATACGAVAHALASVESRLAQAPTQR</sequence>
<dbReference type="InterPro" id="IPR036388">
    <property type="entry name" value="WH-like_DNA-bd_sf"/>
</dbReference>
<accession>A0A7K3S2F3</accession>
<comment type="caution">
    <text evidence="2">The sequence shown here is derived from an EMBL/GenBank/DDBJ whole genome shotgun (WGS) entry which is preliminary data.</text>
</comment>
<dbReference type="Gene3D" id="1.10.10.10">
    <property type="entry name" value="Winged helix-like DNA-binding domain superfamily/Winged helix DNA-binding domain"/>
    <property type="match status" value="1"/>
</dbReference>